<name>A0A6H0XXQ6_9PEZI</name>
<keyword evidence="2" id="KW-1185">Reference proteome</keyword>
<dbReference type="AlphaFoldDB" id="A0A6H0XXQ6"/>
<dbReference type="OrthoDB" id="10053431at2759"/>
<proteinExistence type="predicted"/>
<dbReference type="EMBL" id="CP051141">
    <property type="protein sequence ID" value="QIW99513.1"/>
    <property type="molecule type" value="Genomic_DNA"/>
</dbReference>
<protein>
    <recommendedName>
        <fullName evidence="3">N-acetylglucosamine-induced protein 1</fullName>
    </recommendedName>
</protein>
<accession>A0A6H0XXQ6</accession>
<dbReference type="Proteomes" id="UP000503462">
    <property type="component" value="Chromosome 3"/>
</dbReference>
<evidence type="ECO:0008006" key="3">
    <source>
        <dbReference type="Google" id="ProtNLM"/>
    </source>
</evidence>
<dbReference type="InterPro" id="IPR022036">
    <property type="entry name" value="DUF3605"/>
</dbReference>
<dbReference type="PANTHER" id="PTHR35020:SF4">
    <property type="entry name" value="N-ACETYLGLUCOSAMINE-INDUCED PROTEIN 1"/>
    <property type="match status" value="1"/>
</dbReference>
<reference evidence="1 2" key="1">
    <citation type="journal article" date="2016" name="Sci. Rep.">
        <title>Peltaster fructicola genome reveals evolution from an invasive phytopathogen to an ectophytic parasite.</title>
        <authorList>
            <person name="Xu C."/>
            <person name="Chen H."/>
            <person name="Gleason M.L."/>
            <person name="Xu J.R."/>
            <person name="Liu H."/>
            <person name="Zhang R."/>
            <person name="Sun G."/>
        </authorList>
    </citation>
    <scope>NUCLEOTIDE SEQUENCE [LARGE SCALE GENOMIC DNA]</scope>
    <source>
        <strain evidence="1 2">LNHT1506</strain>
    </source>
</reference>
<dbReference type="PANTHER" id="PTHR35020">
    <property type="entry name" value="N-ACETYLGLUCOSAMINE-INDUCED PROTEIN 1"/>
    <property type="match status" value="1"/>
</dbReference>
<gene>
    <name evidence="1" type="ORF">AMS68_005031</name>
</gene>
<organism evidence="1 2">
    <name type="scientific">Peltaster fructicola</name>
    <dbReference type="NCBI Taxonomy" id="286661"/>
    <lineage>
        <taxon>Eukaryota</taxon>
        <taxon>Fungi</taxon>
        <taxon>Dikarya</taxon>
        <taxon>Ascomycota</taxon>
        <taxon>Pezizomycotina</taxon>
        <taxon>Dothideomycetes</taxon>
        <taxon>Dothideomycetes incertae sedis</taxon>
        <taxon>Peltaster</taxon>
    </lineage>
</organism>
<evidence type="ECO:0000313" key="2">
    <source>
        <dbReference type="Proteomes" id="UP000503462"/>
    </source>
</evidence>
<dbReference type="GO" id="GO:0005737">
    <property type="term" value="C:cytoplasm"/>
    <property type="evidence" value="ECO:0007669"/>
    <property type="project" value="TreeGrafter"/>
</dbReference>
<dbReference type="GO" id="GO:0006044">
    <property type="term" value="P:N-acetylglucosamine metabolic process"/>
    <property type="evidence" value="ECO:0007669"/>
    <property type="project" value="TreeGrafter"/>
</dbReference>
<evidence type="ECO:0000313" key="1">
    <source>
        <dbReference type="EMBL" id="QIW99513.1"/>
    </source>
</evidence>
<sequence>MTATRYAEADPTAFWNVNVKPEHQTVDCPEYLRYCFQNDKDRGIIGTADSAYQCLTWDEVKDHANRNRPDLFQRVPSELRKYRWFCHELRGRYGSILEFILKERLQWSDTTAVVGDFGDQANYKILFNDWPYGVDERIVHLIVWTKFEMPEDPVTGALVPEMQAKVEAFVHEQFAIPCGTDNVAWFRNWVSLKSVHAVEHIHIMLFQPDEQLINRITNGDQPLALKLGYITRGGAI</sequence>
<dbReference type="Pfam" id="PF12239">
    <property type="entry name" value="DUF3605"/>
    <property type="match status" value="1"/>
</dbReference>